<name>A0A9D1T5L7_9FIRM</name>
<dbReference type="PANTHER" id="PTHR30546:SF23">
    <property type="entry name" value="FLAVOPROTEIN-LIKE PROTEIN YCP4-RELATED"/>
    <property type="match status" value="1"/>
</dbReference>
<dbReference type="PANTHER" id="PTHR30546">
    <property type="entry name" value="FLAVODOXIN-RELATED PROTEIN WRBA-RELATED"/>
    <property type="match status" value="1"/>
</dbReference>
<dbReference type="PROSITE" id="PS50902">
    <property type="entry name" value="FLAVODOXIN_LIKE"/>
    <property type="match status" value="1"/>
</dbReference>
<dbReference type="EMBL" id="DVON01000038">
    <property type="protein sequence ID" value="HIV11909.1"/>
    <property type="molecule type" value="Genomic_DNA"/>
</dbReference>
<gene>
    <name evidence="2" type="ORF">IAA63_02045</name>
</gene>
<dbReference type="InterPro" id="IPR029039">
    <property type="entry name" value="Flavoprotein-like_sf"/>
</dbReference>
<comment type="caution">
    <text evidence="2">The sequence shown here is derived from an EMBL/GenBank/DDBJ whole genome shotgun (WGS) entry which is preliminary data.</text>
</comment>
<dbReference type="SUPFAM" id="SSF52218">
    <property type="entry name" value="Flavoproteins"/>
    <property type="match status" value="1"/>
</dbReference>
<dbReference type="InterPro" id="IPR008254">
    <property type="entry name" value="Flavodoxin/NO_synth"/>
</dbReference>
<feature type="domain" description="Flavodoxin-like" evidence="1">
    <location>
        <begin position="3"/>
        <end position="157"/>
    </location>
</feature>
<evidence type="ECO:0000313" key="3">
    <source>
        <dbReference type="Proteomes" id="UP000886723"/>
    </source>
</evidence>
<proteinExistence type="predicted"/>
<protein>
    <submittedName>
        <fullName evidence="2">Flavodoxin family protein</fullName>
    </submittedName>
</protein>
<dbReference type="GO" id="GO:0010181">
    <property type="term" value="F:FMN binding"/>
    <property type="evidence" value="ECO:0007669"/>
    <property type="project" value="InterPro"/>
</dbReference>
<reference evidence="2" key="1">
    <citation type="submission" date="2020-10" db="EMBL/GenBank/DDBJ databases">
        <authorList>
            <person name="Gilroy R."/>
        </authorList>
    </citation>
    <scope>NUCLEOTIDE SEQUENCE</scope>
    <source>
        <strain evidence="2">ChiBcec2-4451</strain>
    </source>
</reference>
<dbReference type="GO" id="GO:0016020">
    <property type="term" value="C:membrane"/>
    <property type="evidence" value="ECO:0007669"/>
    <property type="project" value="TreeGrafter"/>
</dbReference>
<organism evidence="2 3">
    <name type="scientific">Candidatus Pullilachnospira stercoravium</name>
    <dbReference type="NCBI Taxonomy" id="2840913"/>
    <lineage>
        <taxon>Bacteria</taxon>
        <taxon>Bacillati</taxon>
        <taxon>Bacillota</taxon>
        <taxon>Clostridia</taxon>
        <taxon>Lachnospirales</taxon>
        <taxon>Lachnospiraceae</taxon>
        <taxon>Lachnospiraceae incertae sedis</taxon>
        <taxon>Candidatus Pullilachnospira</taxon>
    </lineage>
</organism>
<evidence type="ECO:0000313" key="2">
    <source>
        <dbReference type="EMBL" id="HIV11909.1"/>
    </source>
</evidence>
<accession>A0A9D1T5L7</accession>
<dbReference type="GO" id="GO:0003955">
    <property type="term" value="F:NAD(P)H dehydrogenase (quinone) activity"/>
    <property type="evidence" value="ECO:0007669"/>
    <property type="project" value="TreeGrafter"/>
</dbReference>
<evidence type="ECO:0000259" key="1">
    <source>
        <dbReference type="PROSITE" id="PS50902"/>
    </source>
</evidence>
<dbReference type="Proteomes" id="UP000886723">
    <property type="component" value="Unassembled WGS sequence"/>
</dbReference>
<sequence length="166" mass="17945">MKFAVIYYSKTGHTREMGEVIARGLEKKGGQVRLFSIEEPLDVDYINACDGVLFGTPVYLASTCWQMKKWFDTESASVNLAGKLGGVYSTAHFAQGGGDVAILTLIGHLLVKGMLVYSGGAALGKPFIHLGPVALDAVEGHYESCKADFEVYGERFAQKALELFGN</sequence>
<dbReference type="Gene3D" id="3.40.50.360">
    <property type="match status" value="1"/>
</dbReference>
<dbReference type="Pfam" id="PF00258">
    <property type="entry name" value="Flavodoxin_1"/>
    <property type="match status" value="1"/>
</dbReference>
<reference evidence="2" key="2">
    <citation type="journal article" date="2021" name="PeerJ">
        <title>Extensive microbial diversity within the chicken gut microbiome revealed by metagenomics and culture.</title>
        <authorList>
            <person name="Gilroy R."/>
            <person name="Ravi A."/>
            <person name="Getino M."/>
            <person name="Pursley I."/>
            <person name="Horton D.L."/>
            <person name="Alikhan N.F."/>
            <person name="Baker D."/>
            <person name="Gharbi K."/>
            <person name="Hall N."/>
            <person name="Watson M."/>
            <person name="Adriaenssens E.M."/>
            <person name="Foster-Nyarko E."/>
            <person name="Jarju S."/>
            <person name="Secka A."/>
            <person name="Antonio M."/>
            <person name="Oren A."/>
            <person name="Chaudhuri R.R."/>
            <person name="La Ragione R."/>
            <person name="Hildebrand F."/>
            <person name="Pallen M.J."/>
        </authorList>
    </citation>
    <scope>NUCLEOTIDE SEQUENCE</scope>
    <source>
        <strain evidence="2">ChiBcec2-4451</strain>
    </source>
</reference>
<dbReference type="AlphaFoldDB" id="A0A9D1T5L7"/>